<dbReference type="GO" id="GO:0005509">
    <property type="term" value="F:calcium ion binding"/>
    <property type="evidence" value="ECO:0007669"/>
    <property type="project" value="InterPro"/>
</dbReference>
<dbReference type="eggNOG" id="COG2911">
    <property type="taxonomic scope" value="Bacteria"/>
</dbReference>
<gene>
    <name evidence="4" type="ORF">MEA186_04561</name>
</gene>
<evidence type="ECO:0000313" key="4">
    <source>
        <dbReference type="EMBL" id="EHH13325.1"/>
    </source>
</evidence>
<dbReference type="InterPro" id="IPR015919">
    <property type="entry name" value="Cadherin-like_sf"/>
</dbReference>
<dbReference type="GO" id="GO:0007156">
    <property type="term" value="P:homophilic cell adhesion via plasma membrane adhesion molecules"/>
    <property type="evidence" value="ECO:0007669"/>
    <property type="project" value="InterPro"/>
</dbReference>
<dbReference type="CDD" id="cd11304">
    <property type="entry name" value="Cadherin_repeat"/>
    <property type="match status" value="4"/>
</dbReference>
<dbReference type="EMBL" id="AGSN01000053">
    <property type="protein sequence ID" value="EHH13325.1"/>
    <property type="molecule type" value="Genomic_DNA"/>
</dbReference>
<name>G6Y4Q3_9HYPH</name>
<dbReference type="eggNOG" id="COG2931">
    <property type="taxonomic scope" value="Bacteria"/>
</dbReference>
<dbReference type="Pfam" id="PF00149">
    <property type="entry name" value="Metallophos"/>
    <property type="match status" value="1"/>
</dbReference>
<accession>G6Y4Q3</accession>
<keyword evidence="1" id="KW-0812">Transmembrane</keyword>
<evidence type="ECO:0000259" key="3">
    <source>
        <dbReference type="PROSITE" id="PS50268"/>
    </source>
</evidence>
<reference evidence="4 5" key="1">
    <citation type="journal article" date="2012" name="J. Bacteriol.">
        <title>Draft Genome Sequence of Plant Growth-Promoting Rhizobium Mesorhizobium amorphae, Isolated from Zinc-Lead Mine Tailings.</title>
        <authorList>
            <person name="Hao X."/>
            <person name="Lin Y."/>
            <person name="Johnstone L."/>
            <person name="Baltrus D.A."/>
            <person name="Miller S.J."/>
            <person name="Wei G."/>
            <person name="Rensing C."/>
        </authorList>
    </citation>
    <scope>NUCLEOTIDE SEQUENCE [LARGE SCALE GENOMIC DNA]</scope>
    <source>
        <strain evidence="4 5">CCNWGS0123</strain>
    </source>
</reference>
<dbReference type="InterPro" id="IPR029052">
    <property type="entry name" value="Metallo-depent_PP-like"/>
</dbReference>
<dbReference type="Gene3D" id="3.60.21.10">
    <property type="match status" value="1"/>
</dbReference>
<dbReference type="PANTHER" id="PTHR24026">
    <property type="entry name" value="FAT ATYPICAL CADHERIN-RELATED"/>
    <property type="match status" value="1"/>
</dbReference>
<keyword evidence="2" id="KW-0472">Membrane</keyword>
<dbReference type="InterPro" id="IPR004843">
    <property type="entry name" value="Calcineurin-like_PHP"/>
</dbReference>
<dbReference type="RefSeq" id="WP_006200349.1">
    <property type="nucleotide sequence ID" value="NZ_AGSN01000053.1"/>
</dbReference>
<dbReference type="GO" id="GO:0016787">
    <property type="term" value="F:hydrolase activity"/>
    <property type="evidence" value="ECO:0007669"/>
    <property type="project" value="InterPro"/>
</dbReference>
<dbReference type="eggNOG" id="COG1409">
    <property type="taxonomic scope" value="Bacteria"/>
</dbReference>
<keyword evidence="2" id="KW-1133">Transmembrane helix</keyword>
<organism evidence="4 5">
    <name type="scientific">Mesorhizobium amorphae CCNWGS0123</name>
    <dbReference type="NCBI Taxonomy" id="1082933"/>
    <lineage>
        <taxon>Bacteria</taxon>
        <taxon>Pseudomonadati</taxon>
        <taxon>Pseudomonadota</taxon>
        <taxon>Alphaproteobacteria</taxon>
        <taxon>Hyphomicrobiales</taxon>
        <taxon>Phyllobacteriaceae</taxon>
        <taxon>Mesorhizobium</taxon>
    </lineage>
</organism>
<dbReference type="GO" id="GO:0005886">
    <property type="term" value="C:plasma membrane"/>
    <property type="evidence" value="ECO:0007669"/>
    <property type="project" value="UniProtKB-SubCell"/>
</dbReference>
<protein>
    <recommendedName>
        <fullName evidence="3">Cadherin domain-containing protein</fullName>
    </recommendedName>
</protein>
<dbReference type="Gene3D" id="2.150.10.10">
    <property type="entry name" value="Serralysin-like metalloprotease, C-terminal"/>
    <property type="match status" value="1"/>
</dbReference>
<dbReference type="Pfam" id="PF05345">
    <property type="entry name" value="He_PIG"/>
    <property type="match status" value="1"/>
</dbReference>
<sequence>MSKLHRIPESGNAPGPVVLDSTAFPNSLSPILESLDDSSLAGETGKPDYSQSVDQAASRIDSLISTLETPQTWALDGGLKLPGLAEAAARIGIHLDGTFLDGVAANAGSWHSAVRFGNGGITWPAAASDRAAATAATPTEATVASSSLLAASAVNLTFETRVAAAGDDVEQKASGSIASNVTDLELGVDGTTSQTVGLRFTGIDIPQGAIITSAYIQFQANEVKTGAASLLIKGEDSDDAGVFTAVKFNVSARATTDASAAWTPAAWTTEGAQGLAERTPDLTAIVQEIVNRSGWAALNDMAFLISGTGTRTADSYEYSPTGAPLLHIEYQLPSLPVAFNTPPDTDPVANQIAELAAAGAPIGITASAADPDAGTTITYSLNDARFAIDAGTGVVTRSATGTLDFETQPSINLTVTATSSDGSTANQSFTVAVLNNPEPVAFNAPPDADTAINRIAQNAAAGTAIGITASAKDSDAGSTVTYSIDDARFAIDPQTGVITRSGTGTLDATTEPSVNLTVTATSSDGSTDTHAFNVSITGAAPVIIETRVAAAGDDVEQKASGSISSNVTDLELGLDGTTSQTVGLRFTGIDIPKGAIITSAYIQFQANEVKTGATSLLVKGEDSDDSSPFTAVSFNVSSRATTDASSAWAPAPWTTEGAHGLAERTPDLTAIVQEIVNRSGWVALNDMAFLITGTGVRTADSFEYSPTGAPLLHIEYLPPSPPVAFNTPADADPVANQIAELAAAGAPIGITASAADPDVGSTVTYSLNDTRFAIDASSGIITRSGTGTLDFETQPSINLTVTATSSDGSTANQSFTLAVLNNPEPVTFNTPPDADTAINRIAQGAGAGTAIGITASAKDSDVGSTVTYSIDDARFAINASTGVITRSGTGTLNAASEPSINLHVTATSSDGSTAAQDYSVSVAATAGPQTLYRFAIFGDYGDTNLSGEKAVSAMVHGWNVDFVLTVGDNAYAPQTLDGAIGQQYHDYISNYQGAYGSGSTINRFFPTLGNHEYGDGYVDGYLNYFTLPDNERYYDFQVGPVHFFALTSNKQDPDGRSSTSVQGQWAQSVLANSDASFNVAYFHHTPYNPSGTTATMQWPFEQWGVDAVFAGHQHNYYRENRDDNGDGVFLPYTTTGLGGAGRDVPNVGASLVTITDAGMLIEFYNVSSFNGTTATSVLTDSYFVPTPAGRAPTIGDGGYVMNGTTGADYLWGLGGNATLVGGRGNDMLIAGNQNNLFVFAVGDGQDTITNFAAGAGSGDVLDLRAFGITTASQFQQVATNQGANVVASLSGGGQITLLGVQEEQFHNDNFLSTLLLA</sequence>
<dbReference type="PROSITE" id="PS50268">
    <property type="entry name" value="CADHERIN_2"/>
    <property type="match status" value="2"/>
</dbReference>
<dbReference type="SUPFAM" id="SSF49313">
    <property type="entry name" value="Cadherin-like"/>
    <property type="match status" value="4"/>
</dbReference>
<dbReference type="SMART" id="SM00112">
    <property type="entry name" value="CA"/>
    <property type="match status" value="4"/>
</dbReference>
<evidence type="ECO:0000313" key="5">
    <source>
        <dbReference type="Proteomes" id="UP000002949"/>
    </source>
</evidence>
<feature type="domain" description="Cadherin" evidence="3">
    <location>
        <begin position="344"/>
        <end position="441"/>
    </location>
</feature>
<evidence type="ECO:0000256" key="2">
    <source>
        <dbReference type="ARBA" id="ARBA00022989"/>
    </source>
</evidence>
<dbReference type="KEGG" id="mamo:A6B35_00100"/>
<dbReference type="Proteomes" id="UP000002949">
    <property type="component" value="Unassembled WGS sequence"/>
</dbReference>
<evidence type="ECO:0000256" key="1">
    <source>
        <dbReference type="ARBA" id="ARBA00022692"/>
    </source>
</evidence>
<dbReference type="SUPFAM" id="SSF56300">
    <property type="entry name" value="Metallo-dependent phosphatases"/>
    <property type="match status" value="1"/>
</dbReference>
<keyword evidence="5" id="KW-1185">Reference proteome</keyword>
<proteinExistence type="predicted"/>
<dbReference type="InterPro" id="IPR002126">
    <property type="entry name" value="Cadherin-like_dom"/>
</dbReference>
<dbReference type="PATRIC" id="fig|1082933.3.peg.844"/>
<dbReference type="STRING" id="1082933.A6B35_00100"/>
<dbReference type="OrthoDB" id="8421704at2"/>
<dbReference type="Gene3D" id="2.60.40.60">
    <property type="entry name" value="Cadherins"/>
    <property type="match status" value="4"/>
</dbReference>
<dbReference type="InterPro" id="IPR011049">
    <property type="entry name" value="Serralysin-like_metalloprot_C"/>
</dbReference>
<dbReference type="PANTHER" id="PTHR24026:SF126">
    <property type="entry name" value="PROTOCADHERIN FAT 4"/>
    <property type="match status" value="1"/>
</dbReference>
<dbReference type="SUPFAM" id="SSF51120">
    <property type="entry name" value="beta-Roll"/>
    <property type="match status" value="1"/>
</dbReference>
<feature type="domain" description="Cadherin" evidence="3">
    <location>
        <begin position="730"/>
        <end position="827"/>
    </location>
</feature>